<organism evidence="8 9">
    <name type="scientific">Sulfobacillus acidophilus</name>
    <dbReference type="NCBI Taxonomy" id="53633"/>
    <lineage>
        <taxon>Bacteria</taxon>
        <taxon>Bacillati</taxon>
        <taxon>Bacillota</taxon>
        <taxon>Clostridia</taxon>
        <taxon>Eubacteriales</taxon>
        <taxon>Clostridiales Family XVII. Incertae Sedis</taxon>
        <taxon>Sulfobacillus</taxon>
    </lineage>
</organism>
<protein>
    <recommendedName>
        <fullName evidence="5">Ribosome maturation factor RimM</fullName>
    </recommendedName>
</protein>
<dbReference type="GO" id="GO:0043022">
    <property type="term" value="F:ribosome binding"/>
    <property type="evidence" value="ECO:0007669"/>
    <property type="project" value="InterPro"/>
</dbReference>
<comment type="subunit">
    <text evidence="5">Binds ribosomal protein uS19.</text>
</comment>
<dbReference type="EMBL" id="PXYV01000026">
    <property type="protein sequence ID" value="PSR21845.1"/>
    <property type="molecule type" value="Genomic_DNA"/>
</dbReference>
<evidence type="ECO:0000259" key="6">
    <source>
        <dbReference type="Pfam" id="PF01782"/>
    </source>
</evidence>
<dbReference type="PANTHER" id="PTHR33692">
    <property type="entry name" value="RIBOSOME MATURATION FACTOR RIMM"/>
    <property type="match status" value="1"/>
</dbReference>
<sequence length="181" mass="19738">MNRKDARIWPGYVMVGEVTSPFGIDGSVRVYATTDFPERLVTLTQVAVDLLGETCGVVSSRLASPSLAVMKLAGFTTREQAARLRGAVLMVPTSELPTLAPDEYYWHQLLGLTVVEADSGRVLGELAHVLRTGASHDVFEVTREGKKPLLIPALKSVVLEVDLRQARMLVRLLPGLEEIGE</sequence>
<dbReference type="InterPro" id="IPR011033">
    <property type="entry name" value="PRC_barrel-like_sf"/>
</dbReference>
<comment type="domain">
    <text evidence="5">The PRC barrel domain binds ribosomal protein uS19.</text>
</comment>
<comment type="function">
    <text evidence="5">An accessory protein needed during the final step in the assembly of 30S ribosomal subunit, possibly for assembly of the head region. Essential for efficient processing of 16S rRNA. May be needed both before and after RbfA during the maturation of 16S rRNA. It has affinity for free ribosomal 30S subunits but not for 70S ribosomes.</text>
</comment>
<feature type="domain" description="RimM N-terminal" evidence="6">
    <location>
        <begin position="15"/>
        <end position="94"/>
    </location>
</feature>
<evidence type="ECO:0000256" key="1">
    <source>
        <dbReference type="ARBA" id="ARBA00022490"/>
    </source>
</evidence>
<dbReference type="Gene3D" id="2.40.30.60">
    <property type="entry name" value="RimM"/>
    <property type="match status" value="1"/>
</dbReference>
<dbReference type="InterPro" id="IPR002676">
    <property type="entry name" value="RimM_N"/>
</dbReference>
<dbReference type="InterPro" id="IPR056792">
    <property type="entry name" value="PRC_RimM"/>
</dbReference>
<feature type="domain" description="Ribosome maturation factor RimM PRC barrel" evidence="7">
    <location>
        <begin position="106"/>
        <end position="172"/>
    </location>
</feature>
<dbReference type="NCBIfam" id="TIGR02273">
    <property type="entry name" value="16S_RimM"/>
    <property type="match status" value="1"/>
</dbReference>
<name>A0A2T2WHZ4_9FIRM</name>
<evidence type="ECO:0000256" key="4">
    <source>
        <dbReference type="ARBA" id="ARBA00023186"/>
    </source>
</evidence>
<dbReference type="Gene3D" id="2.30.30.240">
    <property type="entry name" value="PRC-barrel domain"/>
    <property type="match status" value="1"/>
</dbReference>
<keyword evidence="2 5" id="KW-0690">Ribosome biogenesis</keyword>
<keyword evidence="1 5" id="KW-0963">Cytoplasm</keyword>
<proteinExistence type="inferred from homology"/>
<dbReference type="Pfam" id="PF01782">
    <property type="entry name" value="RimM"/>
    <property type="match status" value="1"/>
</dbReference>
<dbReference type="AlphaFoldDB" id="A0A2T2WHZ4"/>
<dbReference type="InterPro" id="IPR036976">
    <property type="entry name" value="RimM_N_sf"/>
</dbReference>
<comment type="caution">
    <text evidence="8">The sequence shown here is derived from an EMBL/GenBank/DDBJ whole genome shotgun (WGS) entry which is preliminary data.</text>
</comment>
<reference evidence="8 9" key="1">
    <citation type="journal article" date="2014" name="BMC Genomics">
        <title>Comparison of environmental and isolate Sulfobacillus genomes reveals diverse carbon, sulfur, nitrogen, and hydrogen metabolisms.</title>
        <authorList>
            <person name="Justice N.B."/>
            <person name="Norman A."/>
            <person name="Brown C.T."/>
            <person name="Singh A."/>
            <person name="Thomas B.C."/>
            <person name="Banfield J.F."/>
        </authorList>
    </citation>
    <scope>NUCLEOTIDE SEQUENCE [LARGE SCALE GENOMIC DNA]</scope>
    <source>
        <strain evidence="8">AMDSBA3</strain>
    </source>
</reference>
<dbReference type="GO" id="GO:0005737">
    <property type="term" value="C:cytoplasm"/>
    <property type="evidence" value="ECO:0007669"/>
    <property type="project" value="UniProtKB-SubCell"/>
</dbReference>
<dbReference type="InterPro" id="IPR011961">
    <property type="entry name" value="RimM"/>
</dbReference>
<evidence type="ECO:0000313" key="8">
    <source>
        <dbReference type="EMBL" id="PSR21845.1"/>
    </source>
</evidence>
<comment type="similarity">
    <text evidence="5">Belongs to the RimM family.</text>
</comment>
<dbReference type="SUPFAM" id="SSF50447">
    <property type="entry name" value="Translation proteins"/>
    <property type="match status" value="1"/>
</dbReference>
<keyword evidence="3 5" id="KW-0698">rRNA processing</keyword>
<evidence type="ECO:0000256" key="3">
    <source>
        <dbReference type="ARBA" id="ARBA00022552"/>
    </source>
</evidence>
<evidence type="ECO:0000256" key="5">
    <source>
        <dbReference type="HAMAP-Rule" id="MF_00014"/>
    </source>
</evidence>
<dbReference type="PANTHER" id="PTHR33692:SF1">
    <property type="entry name" value="RIBOSOME MATURATION FACTOR RIMM"/>
    <property type="match status" value="1"/>
</dbReference>
<comment type="subcellular location">
    <subcellularLocation>
        <location evidence="5">Cytoplasm</location>
    </subcellularLocation>
</comment>
<dbReference type="GO" id="GO:0005840">
    <property type="term" value="C:ribosome"/>
    <property type="evidence" value="ECO:0007669"/>
    <property type="project" value="InterPro"/>
</dbReference>
<evidence type="ECO:0000259" key="7">
    <source>
        <dbReference type="Pfam" id="PF24986"/>
    </source>
</evidence>
<evidence type="ECO:0000313" key="9">
    <source>
        <dbReference type="Proteomes" id="UP000241848"/>
    </source>
</evidence>
<dbReference type="SUPFAM" id="SSF50346">
    <property type="entry name" value="PRC-barrel domain"/>
    <property type="match status" value="1"/>
</dbReference>
<dbReference type="GO" id="GO:0006364">
    <property type="term" value="P:rRNA processing"/>
    <property type="evidence" value="ECO:0007669"/>
    <property type="project" value="UniProtKB-UniRule"/>
</dbReference>
<dbReference type="HAMAP" id="MF_00014">
    <property type="entry name" value="Ribosome_mat_RimM"/>
    <property type="match status" value="1"/>
</dbReference>
<accession>A0A2T2WHZ4</accession>
<keyword evidence="4 5" id="KW-0143">Chaperone</keyword>
<dbReference type="Proteomes" id="UP000241848">
    <property type="component" value="Unassembled WGS sequence"/>
</dbReference>
<gene>
    <name evidence="5 8" type="primary">rimM</name>
    <name evidence="8" type="ORF">C7B45_09140</name>
</gene>
<dbReference type="InterPro" id="IPR009000">
    <property type="entry name" value="Transl_B-barrel_sf"/>
</dbReference>
<dbReference type="GO" id="GO:0042274">
    <property type="term" value="P:ribosomal small subunit biogenesis"/>
    <property type="evidence" value="ECO:0007669"/>
    <property type="project" value="UniProtKB-UniRule"/>
</dbReference>
<dbReference type="Pfam" id="PF24986">
    <property type="entry name" value="PRC_RimM"/>
    <property type="match status" value="1"/>
</dbReference>
<evidence type="ECO:0000256" key="2">
    <source>
        <dbReference type="ARBA" id="ARBA00022517"/>
    </source>
</evidence>